<dbReference type="Gene3D" id="1.20.1050.10">
    <property type="match status" value="1"/>
</dbReference>
<comment type="similarity">
    <text evidence="1">Belongs to the GST superfamily. Phi family.</text>
</comment>
<feature type="domain" description="GST N-terminal" evidence="5">
    <location>
        <begin position="1"/>
        <end position="82"/>
    </location>
</feature>
<dbReference type="EMBL" id="MZNU01000348">
    <property type="protein sequence ID" value="OWO99568.1"/>
    <property type="molecule type" value="Genomic_DNA"/>
</dbReference>
<sequence>MGLILHGSPFSTCTQRVLLTLAEKGVEAELKVVDLSAGAQKSPEFLKLQPFGKVPVLEDDGYFIYESRAIAKYIAKKYAGQGTPLIPEDVKAYGLFEQAASIEQSYFNGPASSVAFEKVFKPMFGFGTTDETVLAKHVADLDGALKVYETILSKQSYLAGDAITLADLNHLPFGSFVKDNGFADLFAKYPAVTKWLEGLQARPTWLKVTGKA</sequence>
<evidence type="ECO:0000256" key="4">
    <source>
        <dbReference type="ARBA" id="ARBA00047960"/>
    </source>
</evidence>
<dbReference type="Pfam" id="PF02798">
    <property type="entry name" value="GST_N"/>
    <property type="match status" value="1"/>
</dbReference>
<dbReference type="InterPro" id="IPR040079">
    <property type="entry name" value="Glutathione_S-Trfase"/>
</dbReference>
<evidence type="ECO:0000259" key="6">
    <source>
        <dbReference type="PROSITE" id="PS50405"/>
    </source>
</evidence>
<dbReference type="PROSITE" id="PS50404">
    <property type="entry name" value="GST_NTER"/>
    <property type="match status" value="1"/>
</dbReference>
<dbReference type="PROSITE" id="PS50405">
    <property type="entry name" value="GST_CTER"/>
    <property type="match status" value="1"/>
</dbReference>
<dbReference type="SFLD" id="SFLDG01154">
    <property type="entry name" value="Main.5:_Phi-like"/>
    <property type="match status" value="1"/>
</dbReference>
<dbReference type="InterPro" id="IPR004045">
    <property type="entry name" value="Glutathione_S-Trfase_N"/>
</dbReference>
<dbReference type="GO" id="GO:0006749">
    <property type="term" value="P:glutathione metabolic process"/>
    <property type="evidence" value="ECO:0007669"/>
    <property type="project" value="TreeGrafter"/>
</dbReference>
<proteinExistence type="inferred from homology"/>
<dbReference type="AlphaFoldDB" id="A0A218YV63"/>
<dbReference type="SUPFAM" id="SSF47616">
    <property type="entry name" value="GST C-terminal domain-like"/>
    <property type="match status" value="1"/>
</dbReference>
<dbReference type="GO" id="GO:0043295">
    <property type="term" value="F:glutathione binding"/>
    <property type="evidence" value="ECO:0007669"/>
    <property type="project" value="TreeGrafter"/>
</dbReference>
<dbReference type="SFLD" id="SFLDS00019">
    <property type="entry name" value="Glutathione_Transferase_(cytos"/>
    <property type="match status" value="1"/>
</dbReference>
<dbReference type="GO" id="GO:0009636">
    <property type="term" value="P:response to toxic substance"/>
    <property type="evidence" value="ECO:0007669"/>
    <property type="project" value="UniProtKB-ARBA"/>
</dbReference>
<feature type="domain" description="GST C-terminal" evidence="6">
    <location>
        <begin position="89"/>
        <end position="212"/>
    </location>
</feature>
<dbReference type="STRING" id="503106.A0A218YV63"/>
<dbReference type="EC" id="2.5.1.18" evidence="2"/>
<dbReference type="Pfam" id="PF00043">
    <property type="entry name" value="GST_C"/>
    <property type="match status" value="1"/>
</dbReference>
<dbReference type="FunFam" id="3.40.30.10:FF:000016">
    <property type="entry name" value="Glutathione S-transferase F2"/>
    <property type="match status" value="1"/>
</dbReference>
<evidence type="ECO:0000256" key="2">
    <source>
        <dbReference type="ARBA" id="ARBA00012452"/>
    </source>
</evidence>
<dbReference type="SFLD" id="SFLDG00358">
    <property type="entry name" value="Main_(cytGST)"/>
    <property type="match status" value="1"/>
</dbReference>
<keyword evidence="8" id="KW-1185">Reference proteome</keyword>
<protein>
    <recommendedName>
        <fullName evidence="2">glutathione transferase</fullName>
        <ecNumber evidence="2">2.5.1.18</ecNumber>
    </recommendedName>
</protein>
<evidence type="ECO:0000313" key="8">
    <source>
        <dbReference type="Proteomes" id="UP000242519"/>
    </source>
</evidence>
<organism evidence="7 8">
    <name type="scientific">Diplocarpon coronariae</name>
    <dbReference type="NCBI Taxonomy" id="2795749"/>
    <lineage>
        <taxon>Eukaryota</taxon>
        <taxon>Fungi</taxon>
        <taxon>Dikarya</taxon>
        <taxon>Ascomycota</taxon>
        <taxon>Pezizomycotina</taxon>
        <taxon>Leotiomycetes</taxon>
        <taxon>Helotiales</taxon>
        <taxon>Drepanopezizaceae</taxon>
        <taxon>Diplocarpon</taxon>
    </lineage>
</organism>
<dbReference type="InterPro" id="IPR010987">
    <property type="entry name" value="Glutathione-S-Trfase_C-like"/>
</dbReference>
<dbReference type="Proteomes" id="UP000242519">
    <property type="component" value="Unassembled WGS sequence"/>
</dbReference>
<evidence type="ECO:0000259" key="5">
    <source>
        <dbReference type="PROSITE" id="PS50404"/>
    </source>
</evidence>
<reference evidence="7 8" key="1">
    <citation type="submission" date="2017-04" db="EMBL/GenBank/DDBJ databases">
        <title>Draft genome sequence of Marssonina coronaria NL1: causal agent of apple blotch.</title>
        <authorList>
            <person name="Cheng Q."/>
        </authorList>
    </citation>
    <scope>NUCLEOTIDE SEQUENCE [LARGE SCALE GENOMIC DNA]</scope>
    <source>
        <strain evidence="7 8">NL1</strain>
    </source>
</reference>
<name>A0A218YV63_9HELO</name>
<dbReference type="FunFam" id="1.20.1050.10:FF:000004">
    <property type="entry name" value="Glutathione S-transferase F2"/>
    <property type="match status" value="1"/>
</dbReference>
<comment type="catalytic activity">
    <reaction evidence="4">
        <text>RX + glutathione = an S-substituted glutathione + a halide anion + H(+)</text>
        <dbReference type="Rhea" id="RHEA:16437"/>
        <dbReference type="ChEBI" id="CHEBI:15378"/>
        <dbReference type="ChEBI" id="CHEBI:16042"/>
        <dbReference type="ChEBI" id="CHEBI:17792"/>
        <dbReference type="ChEBI" id="CHEBI:57925"/>
        <dbReference type="ChEBI" id="CHEBI:90779"/>
        <dbReference type="EC" id="2.5.1.18"/>
    </reaction>
</comment>
<dbReference type="InParanoid" id="A0A218YV63"/>
<dbReference type="InterPro" id="IPR036249">
    <property type="entry name" value="Thioredoxin-like_sf"/>
</dbReference>
<evidence type="ECO:0000313" key="7">
    <source>
        <dbReference type="EMBL" id="OWO99568.1"/>
    </source>
</evidence>
<dbReference type="CDD" id="cd03053">
    <property type="entry name" value="GST_N_Phi"/>
    <property type="match status" value="1"/>
</dbReference>
<dbReference type="GO" id="GO:0004364">
    <property type="term" value="F:glutathione transferase activity"/>
    <property type="evidence" value="ECO:0007669"/>
    <property type="project" value="UniProtKB-EC"/>
</dbReference>
<accession>A0A218YV63</accession>
<comment type="caution">
    <text evidence="7">The sequence shown here is derived from an EMBL/GenBank/DDBJ whole genome shotgun (WGS) entry which is preliminary data.</text>
</comment>
<dbReference type="OrthoDB" id="249703at2759"/>
<dbReference type="Gene3D" id="3.40.30.10">
    <property type="entry name" value="Glutaredoxin"/>
    <property type="match status" value="1"/>
</dbReference>
<dbReference type="PANTHER" id="PTHR43900:SF3">
    <property type="entry name" value="GLUTATHIONE S-TRANSFERASE RHO"/>
    <property type="match status" value="1"/>
</dbReference>
<keyword evidence="3" id="KW-0808">Transferase</keyword>
<dbReference type="SUPFAM" id="SSF52833">
    <property type="entry name" value="Thioredoxin-like"/>
    <property type="match status" value="1"/>
</dbReference>
<evidence type="ECO:0000256" key="1">
    <source>
        <dbReference type="ARBA" id="ARBA00010128"/>
    </source>
</evidence>
<dbReference type="InterPro" id="IPR004046">
    <property type="entry name" value="GST_C"/>
</dbReference>
<dbReference type="GO" id="GO:0005737">
    <property type="term" value="C:cytoplasm"/>
    <property type="evidence" value="ECO:0007669"/>
    <property type="project" value="TreeGrafter"/>
</dbReference>
<dbReference type="FunCoup" id="A0A218YV63">
    <property type="interactions" value="504"/>
</dbReference>
<evidence type="ECO:0000256" key="3">
    <source>
        <dbReference type="ARBA" id="ARBA00022679"/>
    </source>
</evidence>
<dbReference type="InterPro" id="IPR036282">
    <property type="entry name" value="Glutathione-S-Trfase_C_sf"/>
</dbReference>
<gene>
    <name evidence="7" type="ORF">B2J93_2613</name>
</gene>
<dbReference type="PANTHER" id="PTHR43900">
    <property type="entry name" value="GLUTATHIONE S-TRANSFERASE RHO"/>
    <property type="match status" value="1"/>
</dbReference>